<evidence type="ECO:0000256" key="1">
    <source>
        <dbReference type="SAM" id="MobiDB-lite"/>
    </source>
</evidence>
<reference evidence="4 5" key="1">
    <citation type="journal article" date="2017" name="Genome Announc.">
        <title>Genome sequence of the saprophytic ascomycete Epicoccum nigrum ICMP 19927 strain isolated from New Zealand.</title>
        <authorList>
            <person name="Fokin M."/>
            <person name="Fleetwood D."/>
            <person name="Weir B.S."/>
            <person name="Villas-Boas S.G."/>
        </authorList>
    </citation>
    <scope>NUCLEOTIDE SEQUENCE [LARGE SCALE GENOMIC DNA]</scope>
    <source>
        <strain evidence="4 5">ICMP 19927</strain>
    </source>
</reference>
<evidence type="ECO:0000313" key="4">
    <source>
        <dbReference type="EMBL" id="OSS49465.1"/>
    </source>
</evidence>
<keyword evidence="2" id="KW-1133">Transmembrane helix</keyword>
<dbReference type="AlphaFoldDB" id="A0A1Y2M000"/>
<feature type="domain" description="DUF7820" evidence="3">
    <location>
        <begin position="150"/>
        <end position="318"/>
    </location>
</feature>
<accession>A0A1Y2M000</accession>
<gene>
    <name evidence="4" type="ORF">B5807_05470</name>
</gene>
<keyword evidence="5" id="KW-1185">Reference proteome</keyword>
<evidence type="ECO:0000256" key="2">
    <source>
        <dbReference type="SAM" id="Phobius"/>
    </source>
</evidence>
<dbReference type="EMBL" id="KZ107844">
    <property type="protein sequence ID" value="OSS49465.1"/>
    <property type="molecule type" value="Genomic_DNA"/>
</dbReference>
<organism evidence="4 5">
    <name type="scientific">Epicoccum nigrum</name>
    <name type="common">Soil fungus</name>
    <name type="synonym">Epicoccum purpurascens</name>
    <dbReference type="NCBI Taxonomy" id="105696"/>
    <lineage>
        <taxon>Eukaryota</taxon>
        <taxon>Fungi</taxon>
        <taxon>Dikarya</taxon>
        <taxon>Ascomycota</taxon>
        <taxon>Pezizomycotina</taxon>
        <taxon>Dothideomycetes</taxon>
        <taxon>Pleosporomycetidae</taxon>
        <taxon>Pleosporales</taxon>
        <taxon>Pleosporineae</taxon>
        <taxon>Didymellaceae</taxon>
        <taxon>Epicoccum</taxon>
    </lineage>
</organism>
<evidence type="ECO:0000313" key="5">
    <source>
        <dbReference type="Proteomes" id="UP000193240"/>
    </source>
</evidence>
<keyword evidence="2" id="KW-0472">Membrane</keyword>
<name>A0A1Y2M000_EPING</name>
<dbReference type="PANTHER" id="PTHR42078:SF1">
    <property type="entry name" value="GLUCAN 1, 4-ALPHA-GLUCOSIDASE"/>
    <property type="match status" value="1"/>
</dbReference>
<feature type="transmembrane region" description="Helical" evidence="2">
    <location>
        <begin position="105"/>
        <end position="128"/>
    </location>
</feature>
<protein>
    <recommendedName>
        <fullName evidence="3">DUF7820 domain-containing protein</fullName>
    </recommendedName>
</protein>
<dbReference type="Proteomes" id="UP000193240">
    <property type="component" value="Unassembled WGS sequence"/>
</dbReference>
<dbReference type="OMA" id="AWQCASN"/>
<evidence type="ECO:0000259" key="3">
    <source>
        <dbReference type="Pfam" id="PF25130"/>
    </source>
</evidence>
<keyword evidence="2" id="KW-0812">Transmembrane</keyword>
<dbReference type="InParanoid" id="A0A1Y2M000"/>
<dbReference type="InterPro" id="IPR056722">
    <property type="entry name" value="DUF7820"/>
</dbReference>
<dbReference type="STRING" id="105696.A0A1Y2M000"/>
<feature type="region of interest" description="Disordered" evidence="1">
    <location>
        <begin position="133"/>
        <end position="153"/>
    </location>
</feature>
<proteinExistence type="predicted"/>
<feature type="compositionally biased region" description="Basic and acidic residues" evidence="1">
    <location>
        <begin position="134"/>
        <end position="144"/>
    </location>
</feature>
<dbReference type="PANTHER" id="PTHR42078">
    <property type="entry name" value="GLUCAN 1, 4-ALPHA-GLUCOSIDASE"/>
    <property type="match status" value="1"/>
</dbReference>
<dbReference type="Pfam" id="PF25130">
    <property type="entry name" value="DUF7820"/>
    <property type="match status" value="1"/>
</dbReference>
<sequence length="394" mass="42758">MQLPRRSVRSIQELPSIYTAFPVHYKAVRTHSASTASNSARSPDIEDGLEVVPLEHDSIRSAPIVSAYLDEKEVFISTQGVPEKPLPSIPSSFWARTWGKMSIKYRVFVILGLQAFVLLTIGMALLAANSRSTNGDRSEVRDMSGNDTNTSSVTSIERGTFAVPIQLAQQQSSACLARANESRAWQCAFDTVVQLSILPSVGDSLKPIMMTLGVPTNSNSSVHCGQQAPEIGLTELKALNSTGSGPQYQFSTTYDRVVILREDQLGQELVSTPPPMQGQPKHTIFLPGQPLWRCTFNDTLLEGLVYTEEKDDGVRITPTASNGASPQLPFKLKLVEQRTVSASAPVCKRVVVGPNGGLEDGGNSVQLQLSEVPSEPGSDQDEPDTSCQCQWIVE</sequence>